<reference evidence="3" key="1">
    <citation type="journal article" date="2019" name="Int. J. Syst. Evol. Microbiol.">
        <title>The Global Catalogue of Microorganisms (GCM) 10K type strain sequencing project: providing services to taxonomists for standard genome sequencing and annotation.</title>
        <authorList>
            <consortium name="The Broad Institute Genomics Platform"/>
            <consortium name="The Broad Institute Genome Sequencing Center for Infectious Disease"/>
            <person name="Wu L."/>
            <person name="Ma J."/>
        </authorList>
    </citation>
    <scope>NUCLEOTIDE SEQUENCE [LARGE SCALE GENOMIC DNA]</scope>
    <source>
        <strain evidence="3">IBRC 10765</strain>
    </source>
</reference>
<keyword evidence="1" id="KW-0732">Signal</keyword>
<evidence type="ECO:0008006" key="4">
    <source>
        <dbReference type="Google" id="ProtNLM"/>
    </source>
</evidence>
<proteinExistence type="predicted"/>
<feature type="signal peptide" evidence="1">
    <location>
        <begin position="1"/>
        <end position="33"/>
    </location>
</feature>
<feature type="chain" id="PRO_5045927068" description="Alpha/beta hydrolase" evidence="1">
    <location>
        <begin position="34"/>
        <end position="272"/>
    </location>
</feature>
<accession>A0ABV7ZWI0</accession>
<name>A0ABV7ZWI0_9GAMM</name>
<dbReference type="Gene3D" id="3.40.50.1820">
    <property type="entry name" value="alpha/beta hydrolase"/>
    <property type="match status" value="1"/>
</dbReference>
<dbReference type="PROSITE" id="PS51257">
    <property type="entry name" value="PROKAR_LIPOPROTEIN"/>
    <property type="match status" value="1"/>
</dbReference>
<gene>
    <name evidence="2" type="ORF">ACFOOG_08750</name>
</gene>
<comment type="caution">
    <text evidence="2">The sequence shown here is derived from an EMBL/GenBank/DDBJ whole genome shotgun (WGS) entry which is preliminary data.</text>
</comment>
<dbReference type="InterPro" id="IPR029058">
    <property type="entry name" value="AB_hydrolase_fold"/>
</dbReference>
<dbReference type="SUPFAM" id="SSF53474">
    <property type="entry name" value="alpha/beta-Hydrolases"/>
    <property type="match status" value="1"/>
</dbReference>
<organism evidence="2 3">
    <name type="scientific">Saccharospirillum mangrovi</name>
    <dbReference type="NCBI Taxonomy" id="2161747"/>
    <lineage>
        <taxon>Bacteria</taxon>
        <taxon>Pseudomonadati</taxon>
        <taxon>Pseudomonadota</taxon>
        <taxon>Gammaproteobacteria</taxon>
        <taxon>Oceanospirillales</taxon>
        <taxon>Saccharospirillaceae</taxon>
        <taxon>Saccharospirillum</taxon>
    </lineage>
</organism>
<protein>
    <recommendedName>
        <fullName evidence="4">Alpha/beta hydrolase</fullName>
    </recommendedName>
</protein>
<evidence type="ECO:0000313" key="2">
    <source>
        <dbReference type="EMBL" id="MFC3852918.1"/>
    </source>
</evidence>
<sequence length="272" mass="30260">MKGRHIKGYCRFVCLRLGIGVMLAMLTSCVALPTDSAQRPMNAIPYGAESRQWLMLYTPESETPSAMPVYLWSHSNTGVADQPVSSMVKMLNEQGIAVISWASVPRITNLSDLETAWADAELLWRWIEEHAEMHNLDAQRVIIGGRSRGSGVSWKLAHSNKPGILGVYMDAALPDGFWQRPDVWQPVNDITLNSPPLFLAYGPVPGDGDIHRPENGMKVGDRYRELGIEDRFTLVHSLGISENTNTYQFLVDFVASHFDQSVEGFGIRSGTQ</sequence>
<evidence type="ECO:0000313" key="3">
    <source>
        <dbReference type="Proteomes" id="UP001595617"/>
    </source>
</evidence>
<dbReference type="Proteomes" id="UP001595617">
    <property type="component" value="Unassembled WGS sequence"/>
</dbReference>
<keyword evidence="3" id="KW-1185">Reference proteome</keyword>
<dbReference type="EMBL" id="JBHRYR010000003">
    <property type="protein sequence ID" value="MFC3852918.1"/>
    <property type="molecule type" value="Genomic_DNA"/>
</dbReference>
<dbReference type="RefSeq" id="WP_380695576.1">
    <property type="nucleotide sequence ID" value="NZ_JBHRYR010000003.1"/>
</dbReference>
<evidence type="ECO:0000256" key="1">
    <source>
        <dbReference type="SAM" id="SignalP"/>
    </source>
</evidence>